<accession>A0A369M8Z8</accession>
<feature type="transmembrane region" description="Helical" evidence="2">
    <location>
        <begin position="144"/>
        <end position="170"/>
    </location>
</feature>
<feature type="transmembrane region" description="Helical" evidence="2">
    <location>
        <begin position="94"/>
        <end position="124"/>
    </location>
</feature>
<dbReference type="RefSeq" id="WP_114568081.1">
    <property type="nucleotide sequence ID" value="NZ_CABMMS010000001.1"/>
</dbReference>
<dbReference type="EMBL" id="PPTS01000001">
    <property type="protein sequence ID" value="RDB66975.1"/>
    <property type="molecule type" value="Genomic_DNA"/>
</dbReference>
<name>A0A369M8Z8_9ACTN</name>
<keyword evidence="4" id="KW-1185">Reference proteome</keyword>
<protein>
    <recommendedName>
        <fullName evidence="5">DUF4190 domain-containing protein</fullName>
    </recommendedName>
</protein>
<feature type="compositionally biased region" description="Low complexity" evidence="1">
    <location>
        <begin position="52"/>
        <end position="70"/>
    </location>
</feature>
<evidence type="ECO:0000313" key="4">
    <source>
        <dbReference type="Proteomes" id="UP000254000"/>
    </source>
</evidence>
<proteinExistence type="predicted"/>
<organism evidence="3 4">
    <name type="scientific">Gordonibacter pamelaeae</name>
    <dbReference type="NCBI Taxonomy" id="471189"/>
    <lineage>
        <taxon>Bacteria</taxon>
        <taxon>Bacillati</taxon>
        <taxon>Actinomycetota</taxon>
        <taxon>Coriobacteriia</taxon>
        <taxon>Eggerthellales</taxon>
        <taxon>Eggerthellaceae</taxon>
        <taxon>Gordonibacter</taxon>
    </lineage>
</organism>
<keyword evidence="2" id="KW-0812">Transmembrane</keyword>
<dbReference type="SUPFAM" id="SSF81995">
    <property type="entry name" value="beta-sandwich domain of Sec23/24"/>
    <property type="match status" value="1"/>
</dbReference>
<keyword evidence="2" id="KW-1133">Transmembrane helix</keyword>
<dbReference type="Proteomes" id="UP000254000">
    <property type="component" value="Unassembled WGS sequence"/>
</dbReference>
<sequence length="361" mass="37742">MAEDQDRTVPLPENPEPQQPDGAATPASGPASEPMPTPPPPPAPGQTPPAQPYQAAAPQGQPQQPFAPGQSVNPYGQPAPGYYQQPTKSGKATGALVCGIFAILLAWAPLFGIILGIVAIVLAVKAVKEAGKDGKATGGKVCGIIGIVLSVLSFILYLVIGFGAMAYLAANPGSVTVVDNAPYADSSSGLNATEDEKQAEAVAQAELDKLKNQDPAFVQQLAAQLDAEFADSAGYSLAELGVDPVAFVQWLLADFDYQLDGTYTNSDGTGTTYADVTMRDVYAFASTFMTDATAFSRSTEAGSMDEAAMKAKLGELFNAAMEKTTDTTESYIGVDLVKQGDAWVIDEESWADETELLFGNL</sequence>
<dbReference type="OrthoDB" id="3197165at2"/>
<feature type="compositionally biased region" description="Pro residues" evidence="1">
    <location>
        <begin position="33"/>
        <end position="51"/>
    </location>
</feature>
<dbReference type="AlphaFoldDB" id="A0A369M8Z8"/>
<dbReference type="GeneID" id="78358215"/>
<comment type="caution">
    <text evidence="3">The sequence shown here is derived from an EMBL/GenBank/DDBJ whole genome shotgun (WGS) entry which is preliminary data.</text>
</comment>
<evidence type="ECO:0000313" key="3">
    <source>
        <dbReference type="EMBL" id="RDB66975.1"/>
    </source>
</evidence>
<evidence type="ECO:0000256" key="2">
    <source>
        <dbReference type="SAM" id="Phobius"/>
    </source>
</evidence>
<evidence type="ECO:0008006" key="5">
    <source>
        <dbReference type="Google" id="ProtNLM"/>
    </source>
</evidence>
<reference evidence="3 4" key="1">
    <citation type="journal article" date="2018" name="Elife">
        <title>Discovery and characterization of a prevalent human gut bacterial enzyme sufficient for the inactivation of a family of plant toxins.</title>
        <authorList>
            <person name="Koppel N."/>
            <person name="Bisanz J.E."/>
            <person name="Pandelia M.E."/>
            <person name="Turnbaugh P.J."/>
            <person name="Balskus E.P."/>
        </authorList>
    </citation>
    <scope>NUCLEOTIDE SEQUENCE [LARGE SCALE GENOMIC DNA]</scope>
    <source>
        <strain evidence="3 4">3C</strain>
    </source>
</reference>
<gene>
    <name evidence="3" type="ORF">C1877_00570</name>
</gene>
<evidence type="ECO:0000256" key="1">
    <source>
        <dbReference type="SAM" id="MobiDB-lite"/>
    </source>
</evidence>
<keyword evidence="2" id="KW-0472">Membrane</keyword>
<feature type="region of interest" description="Disordered" evidence="1">
    <location>
        <begin position="1"/>
        <end position="86"/>
    </location>
</feature>